<proteinExistence type="predicted"/>
<keyword evidence="3" id="KW-1185">Reference proteome</keyword>
<dbReference type="KEGG" id="lmoi:VV02_05320"/>
<keyword evidence="1" id="KW-1133">Transmembrane helix</keyword>
<protein>
    <submittedName>
        <fullName evidence="2">Uncharacterized protein</fullName>
    </submittedName>
</protein>
<dbReference type="RefSeq" id="WP_052590311.1">
    <property type="nucleotide sequence ID" value="NZ_CP011112.1"/>
</dbReference>
<keyword evidence="1" id="KW-0472">Membrane</keyword>
<name>A0A0K1JFC4_9MICO</name>
<evidence type="ECO:0000313" key="2">
    <source>
        <dbReference type="EMBL" id="AKU15422.1"/>
    </source>
</evidence>
<feature type="transmembrane region" description="Helical" evidence="1">
    <location>
        <begin position="93"/>
        <end position="113"/>
    </location>
</feature>
<dbReference type="Proteomes" id="UP000066480">
    <property type="component" value="Chromosome"/>
</dbReference>
<sequence length="124" mass="12773">MNVHSSRQRIGLILAGVLSVLNIPSAFTPTPDGETGPPLAILVLSSVLGLIGIVAVVIAWRQGSRVALRVAAGTLIVSALTSLPAFFVDVPAWIKLLAGVSVLVSIAAVALMFSPARRSVPVLD</sequence>
<accession>A0A0K1JFC4</accession>
<evidence type="ECO:0000256" key="1">
    <source>
        <dbReference type="SAM" id="Phobius"/>
    </source>
</evidence>
<feature type="transmembrane region" description="Helical" evidence="1">
    <location>
        <begin position="36"/>
        <end position="59"/>
    </location>
</feature>
<dbReference type="EMBL" id="CP011112">
    <property type="protein sequence ID" value="AKU15422.1"/>
    <property type="molecule type" value="Genomic_DNA"/>
</dbReference>
<reference evidence="2 3" key="1">
    <citation type="submission" date="2015-03" db="EMBL/GenBank/DDBJ databases">
        <title>Luteipulveratus halotolerans sp. nov., a novel actinobacterium (Dermacoccaceae) from Sarawak, Malaysia.</title>
        <authorList>
            <person name="Juboi H."/>
            <person name="Basik A."/>
            <person name="Shamsul S.S."/>
            <person name="Arnold P."/>
            <person name="Schmitt E.K."/>
            <person name="Sanglier J.-J."/>
            <person name="Yeo T."/>
        </authorList>
    </citation>
    <scope>NUCLEOTIDE SEQUENCE [LARGE SCALE GENOMIC DNA]</scope>
    <source>
        <strain evidence="2 3">MN07-A0370</strain>
    </source>
</reference>
<keyword evidence="1" id="KW-0812">Transmembrane</keyword>
<evidence type="ECO:0000313" key="3">
    <source>
        <dbReference type="Proteomes" id="UP000066480"/>
    </source>
</evidence>
<dbReference type="AlphaFoldDB" id="A0A0K1JFC4"/>
<feature type="transmembrane region" description="Helical" evidence="1">
    <location>
        <begin position="66"/>
        <end position="87"/>
    </location>
</feature>
<dbReference type="OrthoDB" id="5148057at2"/>
<gene>
    <name evidence="2" type="ORF">VV02_05320</name>
</gene>
<organism evidence="2 3">
    <name type="scientific">Luteipulveratus mongoliensis</name>
    <dbReference type="NCBI Taxonomy" id="571913"/>
    <lineage>
        <taxon>Bacteria</taxon>
        <taxon>Bacillati</taxon>
        <taxon>Actinomycetota</taxon>
        <taxon>Actinomycetes</taxon>
        <taxon>Micrococcales</taxon>
        <taxon>Dermacoccaceae</taxon>
        <taxon>Luteipulveratus</taxon>
    </lineage>
</organism>
<dbReference type="STRING" id="571913.VV02_05320"/>